<evidence type="ECO:0000259" key="5">
    <source>
        <dbReference type="Pfam" id="PF00501"/>
    </source>
</evidence>
<evidence type="ECO:0000256" key="1">
    <source>
        <dbReference type="ARBA" id="ARBA00004930"/>
    </source>
</evidence>
<sequence length="550" mass="60711">MAESSSSSIDPRSGYCRETKTFHSLHQLVPLPQETVPLTVASYALSLQSASPWRDATALIDFATGQCISYSEFHLLTRNLASSLRTNAGLCKSDVAFVLSPNSIRIPILYFALLSLGVIISPANSLSTSEEICRQIRISRPVIAFATSATANKLPKLEYPTILIDSSEFESAMYLKSSDFEFSKGNFEVYQNDVAAILYSSGTTGKVKGVLLTHRNFITVIAIYHHWQQQQQQGRLFPPVMLYTIPYFHVFGFFYSVKSVAYSETAVVLGRFELRKMLRAVHEYQVTHVVVAPPIVVAILKATELEDHDLRSLEWVGSGGAPLGKDSIKSFTKKFPAVILSQGYGLTETTGVASRAMSTKESQCWGSVGRLVASSEAKIVDPDTGIARPPGEQGELWIRGPTIMKGYLGDSNATSETLVSNGWLRTGDVCYINNEGFLFVVDRLKELIKYKGYQVAPAELEQLLLSHPDIADAAVIPYPDEEAGQVPLACVVRRPQSTLDEALVFDFISKQVAPYKKVRRVVFISSIPKSPAGKILRKELRRILLPESKL</sequence>
<dbReference type="InterPro" id="IPR025110">
    <property type="entry name" value="AMP-bd_C"/>
</dbReference>
<keyword evidence="4" id="KW-0587">Phenylpropanoid metabolism</keyword>
<comment type="caution">
    <text evidence="7">The sequence shown here is derived from an EMBL/GenBank/DDBJ whole genome shotgun (WGS) entry which is preliminary data.</text>
</comment>
<proteinExistence type="inferred from homology"/>
<dbReference type="InterPro" id="IPR020845">
    <property type="entry name" value="AMP-binding_CS"/>
</dbReference>
<evidence type="ECO:0000259" key="6">
    <source>
        <dbReference type="Pfam" id="PF13193"/>
    </source>
</evidence>
<dbReference type="Pfam" id="PF00501">
    <property type="entry name" value="AMP-binding"/>
    <property type="match status" value="1"/>
</dbReference>
<gene>
    <name evidence="7" type="ORF">OLEA9_A018525</name>
</gene>
<dbReference type="OrthoDB" id="10253869at2759"/>
<dbReference type="Gramene" id="OE9A018525T1">
    <property type="protein sequence ID" value="OE9A018525C1"/>
    <property type="gene ID" value="OE9A018525"/>
</dbReference>
<name>A0A8S0TQD5_OLEEU</name>
<dbReference type="PANTHER" id="PTHR24096:SF160">
    <property type="entry name" value="4-COUMARATE--COA LIGASE-LIKE 9"/>
    <property type="match status" value="1"/>
</dbReference>
<dbReference type="Gene3D" id="3.30.300.30">
    <property type="match status" value="1"/>
</dbReference>
<dbReference type="GO" id="GO:0009698">
    <property type="term" value="P:phenylpropanoid metabolic process"/>
    <property type="evidence" value="ECO:0007669"/>
    <property type="project" value="UniProtKB-KW"/>
</dbReference>
<dbReference type="PROSITE" id="PS00455">
    <property type="entry name" value="AMP_BINDING"/>
    <property type="match status" value="1"/>
</dbReference>
<dbReference type="PANTHER" id="PTHR24096">
    <property type="entry name" value="LONG-CHAIN-FATTY-ACID--COA LIGASE"/>
    <property type="match status" value="1"/>
</dbReference>
<dbReference type="FunFam" id="3.30.300.30:FF:000007">
    <property type="entry name" value="4-coumarate--CoA ligase 2"/>
    <property type="match status" value="1"/>
</dbReference>
<dbReference type="EMBL" id="CACTIH010007292">
    <property type="protein sequence ID" value="CAA3008220.1"/>
    <property type="molecule type" value="Genomic_DNA"/>
</dbReference>
<dbReference type="GO" id="GO:0016405">
    <property type="term" value="F:CoA-ligase activity"/>
    <property type="evidence" value="ECO:0007669"/>
    <property type="project" value="TreeGrafter"/>
</dbReference>
<dbReference type="InterPro" id="IPR000873">
    <property type="entry name" value="AMP-dep_synth/lig_dom"/>
</dbReference>
<dbReference type="AlphaFoldDB" id="A0A8S0TQD5"/>
<evidence type="ECO:0000256" key="3">
    <source>
        <dbReference type="ARBA" id="ARBA00022598"/>
    </source>
</evidence>
<accession>A0A8S0TQD5</accession>
<evidence type="ECO:0000256" key="2">
    <source>
        <dbReference type="ARBA" id="ARBA00006432"/>
    </source>
</evidence>
<comment type="similarity">
    <text evidence="2">Belongs to the ATP-dependent AMP-binding enzyme family.</text>
</comment>
<protein>
    <submittedName>
        <fullName evidence="7">4-coumarate-- ligase-like 9</fullName>
    </submittedName>
</protein>
<evidence type="ECO:0000313" key="7">
    <source>
        <dbReference type="EMBL" id="CAA3008220.1"/>
    </source>
</evidence>
<dbReference type="InterPro" id="IPR045851">
    <property type="entry name" value="AMP-bd_C_sf"/>
</dbReference>
<dbReference type="Proteomes" id="UP000594638">
    <property type="component" value="Unassembled WGS sequence"/>
</dbReference>
<organism evidence="7 8">
    <name type="scientific">Olea europaea subsp. europaea</name>
    <dbReference type="NCBI Taxonomy" id="158383"/>
    <lineage>
        <taxon>Eukaryota</taxon>
        <taxon>Viridiplantae</taxon>
        <taxon>Streptophyta</taxon>
        <taxon>Embryophyta</taxon>
        <taxon>Tracheophyta</taxon>
        <taxon>Spermatophyta</taxon>
        <taxon>Magnoliopsida</taxon>
        <taxon>eudicotyledons</taxon>
        <taxon>Gunneridae</taxon>
        <taxon>Pentapetalae</taxon>
        <taxon>asterids</taxon>
        <taxon>lamiids</taxon>
        <taxon>Lamiales</taxon>
        <taxon>Oleaceae</taxon>
        <taxon>Oleeae</taxon>
        <taxon>Olea</taxon>
    </lineage>
</organism>
<reference evidence="7 8" key="1">
    <citation type="submission" date="2019-12" db="EMBL/GenBank/DDBJ databases">
        <authorList>
            <person name="Alioto T."/>
            <person name="Alioto T."/>
            <person name="Gomez Garrido J."/>
        </authorList>
    </citation>
    <scope>NUCLEOTIDE SEQUENCE [LARGE SCALE GENOMIC DNA]</scope>
</reference>
<keyword evidence="8" id="KW-1185">Reference proteome</keyword>
<dbReference type="Gene3D" id="3.40.50.12780">
    <property type="entry name" value="N-terminal domain of ligase-like"/>
    <property type="match status" value="1"/>
</dbReference>
<comment type="pathway">
    <text evidence="1">Phytoalexin biosynthesis; 3,4',5-trihydroxystilbene biosynthesis; 3,4',5-trihydroxystilbene from trans-4-coumarate: step 1/2.</text>
</comment>
<keyword evidence="3 7" id="KW-0436">Ligase</keyword>
<dbReference type="InterPro" id="IPR042099">
    <property type="entry name" value="ANL_N_sf"/>
</dbReference>
<dbReference type="CDD" id="cd05904">
    <property type="entry name" value="4CL"/>
    <property type="match status" value="1"/>
</dbReference>
<feature type="domain" description="AMP-dependent synthetase/ligase" evidence="5">
    <location>
        <begin position="49"/>
        <end position="408"/>
    </location>
</feature>
<feature type="domain" description="AMP-binding enzyme C-terminal" evidence="6">
    <location>
        <begin position="459"/>
        <end position="534"/>
    </location>
</feature>
<dbReference type="Pfam" id="PF13193">
    <property type="entry name" value="AMP-binding_C"/>
    <property type="match status" value="1"/>
</dbReference>
<evidence type="ECO:0000313" key="8">
    <source>
        <dbReference type="Proteomes" id="UP000594638"/>
    </source>
</evidence>
<dbReference type="SUPFAM" id="SSF56801">
    <property type="entry name" value="Acetyl-CoA synthetase-like"/>
    <property type="match status" value="1"/>
</dbReference>
<evidence type="ECO:0000256" key="4">
    <source>
        <dbReference type="ARBA" id="ARBA00023051"/>
    </source>
</evidence>